<protein>
    <submittedName>
        <fullName evidence="2">Uncharacterized protein</fullName>
    </submittedName>
</protein>
<dbReference type="Proteomes" id="UP001321542">
    <property type="component" value="Chromosome"/>
</dbReference>
<gene>
    <name evidence="2" type="ORF">SGFS_002200</name>
</gene>
<sequence>MGACSFRVGADGDPDGTPPERRNAASQAADGAVAPEPGERPVQACRGHGPRPTNPQVFNSRE</sequence>
<dbReference type="EMBL" id="AP018448">
    <property type="protein sequence ID" value="BBC28929.1"/>
    <property type="molecule type" value="Genomic_DNA"/>
</dbReference>
<organism evidence="2 3">
    <name type="scientific">Streptomyces graminofaciens</name>
    <dbReference type="NCBI Taxonomy" id="68212"/>
    <lineage>
        <taxon>Bacteria</taxon>
        <taxon>Bacillati</taxon>
        <taxon>Actinomycetota</taxon>
        <taxon>Actinomycetes</taxon>
        <taxon>Kitasatosporales</taxon>
        <taxon>Streptomycetaceae</taxon>
        <taxon>Streptomyces</taxon>
    </lineage>
</organism>
<name>A0ABN5V7L2_9ACTN</name>
<reference evidence="2 3" key="2">
    <citation type="journal article" date="2023" name="ChemBioChem">
        <title>Acyltransferase Domain Exchange between Two Independent Type I Polyketide Synthases in the Same Producer Strain of Macrolide Antibiotics.</title>
        <authorList>
            <person name="Kudo F."/>
            <person name="Kishikawa K."/>
            <person name="Tsuboi K."/>
            <person name="Kido T."/>
            <person name="Usui T."/>
            <person name="Hashimoto J."/>
            <person name="Shin-Ya K."/>
            <person name="Miyanaga A."/>
            <person name="Eguchi T."/>
        </authorList>
    </citation>
    <scope>NUCLEOTIDE SEQUENCE [LARGE SCALE GENOMIC DNA]</scope>
    <source>
        <strain evidence="2 3">A-8890</strain>
    </source>
</reference>
<evidence type="ECO:0000256" key="1">
    <source>
        <dbReference type="SAM" id="MobiDB-lite"/>
    </source>
</evidence>
<keyword evidence="3" id="KW-1185">Reference proteome</keyword>
<evidence type="ECO:0000313" key="3">
    <source>
        <dbReference type="Proteomes" id="UP001321542"/>
    </source>
</evidence>
<reference evidence="2 3" key="1">
    <citation type="journal article" date="2010" name="ChemBioChem">
        <title>Cloning and characterization of the biosynthetic gene cluster of 16-membered macrolide antibiotic FD-891: involvement of a dual functional cytochrome P450 monooxygenase catalyzing epoxidation and hydroxylation.</title>
        <authorList>
            <person name="Kudo F."/>
            <person name="Motegi A."/>
            <person name="Mizoue K."/>
            <person name="Eguchi T."/>
        </authorList>
    </citation>
    <scope>NUCLEOTIDE SEQUENCE [LARGE SCALE GENOMIC DNA]</scope>
    <source>
        <strain evidence="2 3">A-8890</strain>
    </source>
</reference>
<feature type="region of interest" description="Disordered" evidence="1">
    <location>
        <begin position="1"/>
        <end position="62"/>
    </location>
</feature>
<proteinExistence type="predicted"/>
<evidence type="ECO:0000313" key="2">
    <source>
        <dbReference type="EMBL" id="BBC28929.1"/>
    </source>
</evidence>
<accession>A0ABN5V7L2</accession>